<keyword evidence="2" id="KW-0560">Oxidoreductase</keyword>
<proteinExistence type="predicted"/>
<accession>A0ABW0AJT3</accession>
<dbReference type="RefSeq" id="WP_381733708.1">
    <property type="nucleotide sequence ID" value="NZ_BAAASB010000006.1"/>
</dbReference>
<dbReference type="Pfam" id="PF12900">
    <property type="entry name" value="Pyridox_ox_2"/>
    <property type="match status" value="1"/>
</dbReference>
<evidence type="ECO:0000256" key="1">
    <source>
        <dbReference type="SAM" id="MobiDB-lite"/>
    </source>
</evidence>
<protein>
    <submittedName>
        <fullName evidence="2">Pyridoxamine 5'-phosphate oxidase family protein</fullName>
        <ecNumber evidence="2">1.-.-.-</ecNumber>
    </submittedName>
</protein>
<feature type="compositionally biased region" description="Low complexity" evidence="1">
    <location>
        <begin position="10"/>
        <end position="32"/>
    </location>
</feature>
<organism evidence="2 3">
    <name type="scientific">Streptomyces amakusaensis</name>
    <dbReference type="NCBI Taxonomy" id="67271"/>
    <lineage>
        <taxon>Bacteria</taxon>
        <taxon>Bacillati</taxon>
        <taxon>Actinomycetota</taxon>
        <taxon>Actinomycetes</taxon>
        <taxon>Kitasatosporales</taxon>
        <taxon>Streptomycetaceae</taxon>
        <taxon>Streptomyces</taxon>
    </lineage>
</organism>
<comment type="caution">
    <text evidence="2">The sequence shown here is derived from an EMBL/GenBank/DDBJ whole genome shotgun (WGS) entry which is preliminary data.</text>
</comment>
<dbReference type="InterPro" id="IPR024747">
    <property type="entry name" value="Pyridox_Oxase-rel"/>
</dbReference>
<name>A0ABW0AJT3_9ACTN</name>
<gene>
    <name evidence="2" type="ORF">ACFPRH_09165</name>
</gene>
<dbReference type="SUPFAM" id="SSF50475">
    <property type="entry name" value="FMN-binding split barrel"/>
    <property type="match status" value="1"/>
</dbReference>
<dbReference type="EMBL" id="JBHSKP010000004">
    <property type="protein sequence ID" value="MFC5151904.1"/>
    <property type="molecule type" value="Genomic_DNA"/>
</dbReference>
<reference evidence="3" key="1">
    <citation type="journal article" date="2019" name="Int. J. Syst. Evol. Microbiol.">
        <title>The Global Catalogue of Microorganisms (GCM) 10K type strain sequencing project: providing services to taxonomists for standard genome sequencing and annotation.</title>
        <authorList>
            <consortium name="The Broad Institute Genomics Platform"/>
            <consortium name="The Broad Institute Genome Sequencing Center for Infectious Disease"/>
            <person name="Wu L."/>
            <person name="Ma J."/>
        </authorList>
    </citation>
    <scope>NUCLEOTIDE SEQUENCE [LARGE SCALE GENOMIC DNA]</scope>
    <source>
        <strain evidence="3">PCU 266</strain>
    </source>
</reference>
<evidence type="ECO:0000313" key="3">
    <source>
        <dbReference type="Proteomes" id="UP001596160"/>
    </source>
</evidence>
<evidence type="ECO:0000313" key="2">
    <source>
        <dbReference type="EMBL" id="MFC5151904.1"/>
    </source>
</evidence>
<dbReference type="GO" id="GO:0016491">
    <property type="term" value="F:oxidoreductase activity"/>
    <property type="evidence" value="ECO:0007669"/>
    <property type="project" value="UniProtKB-KW"/>
</dbReference>
<sequence length="178" mass="18942">MPTEELHAAAAADATAVTGRPGSAAGSAAGSVVGSGGARTPDADELLAMELLGRVSYGRLATSMRAMPFVAPARHIVLGRGVVLRIHRGFGYHRACNGAVVAYGADNFNSGGRAMWSVQFTGTAEIVQPADEELRLFGDEPFQADGERFEPVYMRIEPQFVTVHTLDYLSEQPNRHVA</sequence>
<keyword evidence="3" id="KW-1185">Reference proteome</keyword>
<dbReference type="EC" id="1.-.-.-" evidence="2"/>
<feature type="region of interest" description="Disordered" evidence="1">
    <location>
        <begin position="10"/>
        <end position="39"/>
    </location>
</feature>
<dbReference type="Proteomes" id="UP001596160">
    <property type="component" value="Unassembled WGS sequence"/>
</dbReference>
<dbReference type="InterPro" id="IPR012349">
    <property type="entry name" value="Split_barrel_FMN-bd"/>
</dbReference>
<dbReference type="Gene3D" id="2.30.110.10">
    <property type="entry name" value="Electron Transport, Fmn-binding Protein, Chain A"/>
    <property type="match status" value="1"/>
</dbReference>